<dbReference type="Pfam" id="PF02580">
    <property type="entry name" value="Tyr_Deacylase"/>
    <property type="match status" value="1"/>
</dbReference>
<dbReference type="GO" id="GO:0000049">
    <property type="term" value="F:tRNA binding"/>
    <property type="evidence" value="ECO:0007669"/>
    <property type="project" value="UniProtKB-KW"/>
</dbReference>
<dbReference type="EMBL" id="JAESVG020000008">
    <property type="protein sequence ID" value="KAG8625104.1"/>
    <property type="molecule type" value="Genomic_DNA"/>
</dbReference>
<dbReference type="SUPFAM" id="SSF69500">
    <property type="entry name" value="DTD-like"/>
    <property type="match status" value="1"/>
</dbReference>
<keyword evidence="8" id="KW-1185">Reference proteome</keyword>
<dbReference type="Proteomes" id="UP000809789">
    <property type="component" value="Unassembled WGS sequence"/>
</dbReference>
<sequence>MANKVLKVKLWDDDEGGKWKKNVQEIDGEILCVSQFTLLAGTKKNKPDFHKSAPPGPAKELYDRFFQTVQKQYKEDRVKDGVFQAMMDVALINDGPVTIEIDTSPPPMKNPTGLELPEDATVKGKIEKQFILPASLLE</sequence>
<comment type="similarity">
    <text evidence="1 6">Belongs to the DTD family.</text>
</comment>
<dbReference type="InterPro" id="IPR003732">
    <property type="entry name" value="Daa-tRNA_deacyls_DTD"/>
</dbReference>
<evidence type="ECO:0000256" key="4">
    <source>
        <dbReference type="ARBA" id="ARBA00047676"/>
    </source>
</evidence>
<keyword evidence="6" id="KW-0378">Hydrolase</keyword>
<evidence type="ECO:0000256" key="1">
    <source>
        <dbReference type="ARBA" id="ARBA00009673"/>
    </source>
</evidence>
<keyword evidence="6" id="KW-0820">tRNA-binding</keyword>
<dbReference type="Gene3D" id="3.50.80.10">
    <property type="entry name" value="D-tyrosyl-tRNA(Tyr) deacylase"/>
    <property type="match status" value="1"/>
</dbReference>
<dbReference type="GO" id="GO:0005737">
    <property type="term" value="C:cytoplasm"/>
    <property type="evidence" value="ECO:0007669"/>
    <property type="project" value="UniProtKB-SubCell"/>
</dbReference>
<comment type="catalytic activity">
    <reaction evidence="5">
        <text>a D-aminoacyl-tRNA + H2O = a tRNA + a D-alpha-amino acid + H(+)</text>
        <dbReference type="Rhea" id="RHEA:13953"/>
        <dbReference type="Rhea" id="RHEA-COMP:10123"/>
        <dbReference type="Rhea" id="RHEA-COMP:10124"/>
        <dbReference type="ChEBI" id="CHEBI:15377"/>
        <dbReference type="ChEBI" id="CHEBI:15378"/>
        <dbReference type="ChEBI" id="CHEBI:59871"/>
        <dbReference type="ChEBI" id="CHEBI:78442"/>
        <dbReference type="ChEBI" id="CHEBI:79333"/>
        <dbReference type="EC" id="3.1.1.96"/>
    </reaction>
</comment>
<evidence type="ECO:0000256" key="3">
    <source>
        <dbReference type="ARBA" id="ARBA00020007"/>
    </source>
</evidence>
<dbReference type="NCBIfam" id="TIGR00256">
    <property type="entry name" value="D-aminoacyl-tRNA deacylase"/>
    <property type="match status" value="1"/>
</dbReference>
<organism evidence="7 8">
    <name type="scientific">Elsinoe batatas</name>
    <dbReference type="NCBI Taxonomy" id="2601811"/>
    <lineage>
        <taxon>Eukaryota</taxon>
        <taxon>Fungi</taxon>
        <taxon>Dikarya</taxon>
        <taxon>Ascomycota</taxon>
        <taxon>Pezizomycotina</taxon>
        <taxon>Dothideomycetes</taxon>
        <taxon>Dothideomycetidae</taxon>
        <taxon>Myriangiales</taxon>
        <taxon>Elsinoaceae</taxon>
        <taxon>Elsinoe</taxon>
    </lineage>
</organism>
<accession>A0A8K0KYI4</accession>
<reference evidence="7" key="1">
    <citation type="submission" date="2021-07" db="EMBL/GenBank/DDBJ databases">
        <title>Elsinoe batatas strain:CRI-CJ2 Genome sequencing and assembly.</title>
        <authorList>
            <person name="Huang L."/>
        </authorList>
    </citation>
    <scope>NUCLEOTIDE SEQUENCE</scope>
    <source>
        <strain evidence="7">CRI-CJ2</strain>
    </source>
</reference>
<keyword evidence="6" id="KW-0963">Cytoplasm</keyword>
<proteinExistence type="inferred from homology"/>
<evidence type="ECO:0000313" key="8">
    <source>
        <dbReference type="Proteomes" id="UP000809789"/>
    </source>
</evidence>
<keyword evidence="6" id="KW-0694">RNA-binding</keyword>
<evidence type="ECO:0000313" key="7">
    <source>
        <dbReference type="EMBL" id="KAG8625104.1"/>
    </source>
</evidence>
<dbReference type="GO" id="GO:0051500">
    <property type="term" value="F:D-tyrosyl-tRNA(Tyr) deacylase activity"/>
    <property type="evidence" value="ECO:0007669"/>
    <property type="project" value="TreeGrafter"/>
</dbReference>
<dbReference type="PANTHER" id="PTHR10472">
    <property type="entry name" value="D-TYROSYL-TRNA TYR DEACYLASE"/>
    <property type="match status" value="1"/>
</dbReference>
<dbReference type="AlphaFoldDB" id="A0A8K0KYI4"/>
<evidence type="ECO:0000256" key="5">
    <source>
        <dbReference type="ARBA" id="ARBA00048018"/>
    </source>
</evidence>
<dbReference type="FunFam" id="3.50.80.10:FF:000001">
    <property type="entry name" value="D-aminoacyl-tRNA deacylase"/>
    <property type="match status" value="1"/>
</dbReference>
<gene>
    <name evidence="7" type="ORF">KVT40_006855</name>
</gene>
<evidence type="ECO:0000256" key="6">
    <source>
        <dbReference type="RuleBase" id="RU003470"/>
    </source>
</evidence>
<comment type="subcellular location">
    <subcellularLocation>
        <location evidence="6">Cytoplasm</location>
    </subcellularLocation>
</comment>
<protein>
    <recommendedName>
        <fullName evidence="3 6">D-aminoacyl-tRNA deacylase</fullName>
        <ecNumber evidence="2 6">3.1.1.96</ecNumber>
    </recommendedName>
</protein>
<name>A0A8K0KYI4_9PEZI</name>
<comment type="catalytic activity">
    <reaction evidence="4">
        <text>glycyl-tRNA(Ala) + H2O = tRNA(Ala) + glycine + H(+)</text>
        <dbReference type="Rhea" id="RHEA:53744"/>
        <dbReference type="Rhea" id="RHEA-COMP:9657"/>
        <dbReference type="Rhea" id="RHEA-COMP:13640"/>
        <dbReference type="ChEBI" id="CHEBI:15377"/>
        <dbReference type="ChEBI" id="CHEBI:15378"/>
        <dbReference type="ChEBI" id="CHEBI:57305"/>
        <dbReference type="ChEBI" id="CHEBI:78442"/>
        <dbReference type="ChEBI" id="CHEBI:78522"/>
        <dbReference type="EC" id="3.1.1.96"/>
    </reaction>
</comment>
<dbReference type="EC" id="3.1.1.96" evidence="2 6"/>
<evidence type="ECO:0000256" key="2">
    <source>
        <dbReference type="ARBA" id="ARBA00013056"/>
    </source>
</evidence>
<dbReference type="OrthoDB" id="275783at2759"/>
<dbReference type="PANTHER" id="PTHR10472:SF5">
    <property type="entry name" value="D-AMINOACYL-TRNA DEACYLASE 1"/>
    <property type="match status" value="1"/>
</dbReference>
<comment type="caution">
    <text evidence="7">The sequence shown here is derived from an EMBL/GenBank/DDBJ whole genome shotgun (WGS) entry which is preliminary data.</text>
</comment>
<dbReference type="InterPro" id="IPR023509">
    <property type="entry name" value="DTD-like_sf"/>
</dbReference>